<comment type="caution">
    <text evidence="10">The sequence shown here is derived from an EMBL/GenBank/DDBJ whole genome shotgun (WGS) entry which is preliminary data.</text>
</comment>
<keyword evidence="4" id="KW-0808">Transferase</keyword>
<protein>
    <recommendedName>
        <fullName evidence="9">Glycosyltransferase RgtA/B/C/D-like domain-containing protein</fullName>
    </recommendedName>
</protein>
<name>A0ABQ6PC52_9SPHN</name>
<feature type="transmembrane region" description="Helical" evidence="8">
    <location>
        <begin position="197"/>
        <end position="217"/>
    </location>
</feature>
<evidence type="ECO:0000256" key="1">
    <source>
        <dbReference type="ARBA" id="ARBA00004651"/>
    </source>
</evidence>
<feature type="transmembrane region" description="Helical" evidence="8">
    <location>
        <begin position="125"/>
        <end position="146"/>
    </location>
</feature>
<keyword evidence="11" id="KW-1185">Reference proteome</keyword>
<proteinExistence type="predicted"/>
<evidence type="ECO:0000256" key="2">
    <source>
        <dbReference type="ARBA" id="ARBA00022475"/>
    </source>
</evidence>
<feature type="transmembrane region" description="Helical" evidence="8">
    <location>
        <begin position="405"/>
        <end position="424"/>
    </location>
</feature>
<feature type="transmembrane region" description="Helical" evidence="8">
    <location>
        <begin position="374"/>
        <end position="393"/>
    </location>
</feature>
<accession>A0ABQ6PC52</accession>
<keyword evidence="6 8" id="KW-1133">Transmembrane helix</keyword>
<feature type="transmembrane region" description="Helical" evidence="8">
    <location>
        <begin position="70"/>
        <end position="92"/>
    </location>
</feature>
<feature type="transmembrane region" description="Helical" evidence="8">
    <location>
        <begin position="152"/>
        <end position="185"/>
    </location>
</feature>
<evidence type="ECO:0000313" key="10">
    <source>
        <dbReference type="EMBL" id="GMM62054.1"/>
    </source>
</evidence>
<dbReference type="InterPro" id="IPR050297">
    <property type="entry name" value="LipidA_mod_glycosyltrf_83"/>
</dbReference>
<evidence type="ECO:0000256" key="6">
    <source>
        <dbReference type="ARBA" id="ARBA00022989"/>
    </source>
</evidence>
<comment type="subcellular location">
    <subcellularLocation>
        <location evidence="1">Cell membrane</location>
        <topology evidence="1">Multi-pass membrane protein</topology>
    </subcellularLocation>
</comment>
<keyword evidence="2" id="KW-1003">Cell membrane</keyword>
<reference evidence="10 11" key="1">
    <citation type="submission" date="2023-06" db="EMBL/GenBank/DDBJ databases">
        <title>Draft genome sequence of Novosphingobium sp. strain IK01.</title>
        <authorList>
            <person name="Hatamoto M."/>
            <person name="Ikarashi T."/>
            <person name="Yamaguchi T."/>
        </authorList>
    </citation>
    <scope>NUCLEOTIDE SEQUENCE [LARGE SCALE GENOMIC DNA]</scope>
    <source>
        <strain evidence="10 11">IK01</strain>
    </source>
</reference>
<evidence type="ECO:0000256" key="5">
    <source>
        <dbReference type="ARBA" id="ARBA00022692"/>
    </source>
</evidence>
<dbReference type="PANTHER" id="PTHR33908">
    <property type="entry name" value="MANNOSYLTRANSFERASE YKCB-RELATED"/>
    <property type="match status" value="1"/>
</dbReference>
<keyword evidence="5 8" id="KW-0812">Transmembrane</keyword>
<gene>
    <name evidence="10" type="ORF">NUTIK01_28310</name>
</gene>
<feature type="transmembrane region" description="Helical" evidence="8">
    <location>
        <begin position="338"/>
        <end position="362"/>
    </location>
</feature>
<dbReference type="Proteomes" id="UP001187221">
    <property type="component" value="Unassembled WGS sequence"/>
</dbReference>
<evidence type="ECO:0000313" key="11">
    <source>
        <dbReference type="Proteomes" id="UP001187221"/>
    </source>
</evidence>
<evidence type="ECO:0000259" key="9">
    <source>
        <dbReference type="Pfam" id="PF13231"/>
    </source>
</evidence>
<evidence type="ECO:0000256" key="7">
    <source>
        <dbReference type="ARBA" id="ARBA00023136"/>
    </source>
</evidence>
<dbReference type="EMBL" id="BTFW01000001">
    <property type="protein sequence ID" value="GMM62054.1"/>
    <property type="molecule type" value="Genomic_DNA"/>
</dbReference>
<keyword evidence="7 8" id="KW-0472">Membrane</keyword>
<evidence type="ECO:0000256" key="3">
    <source>
        <dbReference type="ARBA" id="ARBA00022676"/>
    </source>
</evidence>
<dbReference type="PANTHER" id="PTHR33908:SF11">
    <property type="entry name" value="MEMBRANE PROTEIN"/>
    <property type="match status" value="1"/>
</dbReference>
<keyword evidence="3" id="KW-0328">Glycosyltransferase</keyword>
<evidence type="ECO:0000256" key="8">
    <source>
        <dbReference type="SAM" id="Phobius"/>
    </source>
</evidence>
<dbReference type="Pfam" id="PF13231">
    <property type="entry name" value="PMT_2"/>
    <property type="match status" value="1"/>
</dbReference>
<dbReference type="RefSeq" id="WP_317975674.1">
    <property type="nucleotide sequence ID" value="NZ_BTFW01000001.1"/>
</dbReference>
<dbReference type="InterPro" id="IPR038731">
    <property type="entry name" value="RgtA/B/C-like"/>
</dbReference>
<evidence type="ECO:0000256" key="4">
    <source>
        <dbReference type="ARBA" id="ARBA00022679"/>
    </source>
</evidence>
<feature type="domain" description="Glycosyltransferase RgtA/B/C/D-like" evidence="9">
    <location>
        <begin position="75"/>
        <end position="211"/>
    </location>
</feature>
<organism evidence="10 11">
    <name type="scientific">Novosphingobium pituita</name>
    <dbReference type="NCBI Taxonomy" id="3056842"/>
    <lineage>
        <taxon>Bacteria</taxon>
        <taxon>Pseudomonadati</taxon>
        <taxon>Pseudomonadota</taxon>
        <taxon>Alphaproteobacteria</taxon>
        <taxon>Sphingomonadales</taxon>
        <taxon>Sphingomonadaceae</taxon>
        <taxon>Novosphingobium</taxon>
    </lineage>
</organism>
<sequence>MAAITLFTHLLILAYDHARAFRAFNWGDRGLERLRILKEFAGLKGAVLPAMTGSPIVPGEYLFVLLPWRLWGAAGVICLQIGLATLAAWLVARLAGRVSSWPQAPLVCGLAYAFLPQNLAFPHQLVTEAIVTPLCVVWLYALLAAIRGRTMGLFLLAGGCLGVAILTRPVVLLMLPACFALALACPGARPELRRPGLYVMAGVALAPFLAWVAIFTVQTGHPGYNSGSANLAWNLRSKVLITENANGIDPPADVKAMEAGIPLGRFLGEVRLHPVPFAKAFALDTATVFLRGNTTKITVDYLGIGRDSPGWRQSLIYASDARKEWIRQMADPVYLLEAAGSLLTGLFFVVCFAAMAVTGWRLVRGKMRLDSDRLFLTIVAGAWLLNVFLGAQMVDQSQGRLRNPAEAALILFVASLAWGLPAGLRQGRKGGIGPRALG</sequence>